<evidence type="ECO:0000313" key="3">
    <source>
        <dbReference type="Proteomes" id="UP000237105"/>
    </source>
</evidence>
<comment type="caution">
    <text evidence="2">The sequence shown here is derived from an EMBL/GenBank/DDBJ whole genome shotgun (WGS) entry which is preliminary data.</text>
</comment>
<dbReference type="SUPFAM" id="SSF117070">
    <property type="entry name" value="LEA14-like"/>
    <property type="match status" value="1"/>
</dbReference>
<protein>
    <submittedName>
        <fullName evidence="2">Late embryogenesis abundant protein</fullName>
    </submittedName>
</protein>
<dbReference type="Gene3D" id="2.60.40.1820">
    <property type="match status" value="1"/>
</dbReference>
<organism evidence="2 3">
    <name type="scientific">Parasponia andersonii</name>
    <name type="common">Sponia andersonii</name>
    <dbReference type="NCBI Taxonomy" id="3476"/>
    <lineage>
        <taxon>Eukaryota</taxon>
        <taxon>Viridiplantae</taxon>
        <taxon>Streptophyta</taxon>
        <taxon>Embryophyta</taxon>
        <taxon>Tracheophyta</taxon>
        <taxon>Spermatophyta</taxon>
        <taxon>Magnoliopsida</taxon>
        <taxon>eudicotyledons</taxon>
        <taxon>Gunneridae</taxon>
        <taxon>Pentapetalae</taxon>
        <taxon>rosids</taxon>
        <taxon>fabids</taxon>
        <taxon>Rosales</taxon>
        <taxon>Cannabaceae</taxon>
        <taxon>Parasponia</taxon>
    </lineage>
</organism>
<dbReference type="PANTHER" id="PTHR31852">
    <property type="entry name" value="LATE EMBRYOGENESIS ABUNDANT (LEA) HYDROXYPROLINE-RICH GLYCOPROTEIN FAMILY"/>
    <property type="match status" value="1"/>
</dbReference>
<gene>
    <name evidence="2" type="ORF">PanWU01x14_242150</name>
</gene>
<evidence type="ECO:0000256" key="1">
    <source>
        <dbReference type="SAM" id="Phobius"/>
    </source>
</evidence>
<accession>A0A2P5BG38</accession>
<keyword evidence="3" id="KW-1185">Reference proteome</keyword>
<name>A0A2P5BG38_PARAD</name>
<feature type="transmembrane region" description="Helical" evidence="1">
    <location>
        <begin position="26"/>
        <end position="53"/>
    </location>
</feature>
<proteinExistence type="predicted"/>
<keyword evidence="1" id="KW-1133">Transmembrane helix</keyword>
<dbReference type="Proteomes" id="UP000237105">
    <property type="component" value="Unassembled WGS sequence"/>
</dbReference>
<dbReference type="STRING" id="3476.A0A2P5BG38"/>
<dbReference type="InterPro" id="IPR055301">
    <property type="entry name" value="Lea14-like_2"/>
</dbReference>
<evidence type="ECO:0000313" key="2">
    <source>
        <dbReference type="EMBL" id="PON47748.1"/>
    </source>
</evidence>
<reference evidence="3" key="1">
    <citation type="submission" date="2016-06" db="EMBL/GenBank/DDBJ databases">
        <title>Parallel loss of symbiosis genes in relatives of nitrogen-fixing non-legume Parasponia.</title>
        <authorList>
            <person name="Van Velzen R."/>
            <person name="Holmer R."/>
            <person name="Bu F."/>
            <person name="Rutten L."/>
            <person name="Van Zeijl A."/>
            <person name="Liu W."/>
            <person name="Santuari L."/>
            <person name="Cao Q."/>
            <person name="Sharma T."/>
            <person name="Shen D."/>
            <person name="Roswanjaya Y."/>
            <person name="Wardhani T."/>
            <person name="Kalhor M.S."/>
            <person name="Jansen J."/>
            <person name="Van den Hoogen J."/>
            <person name="Gungor B."/>
            <person name="Hartog M."/>
            <person name="Hontelez J."/>
            <person name="Verver J."/>
            <person name="Yang W.-C."/>
            <person name="Schijlen E."/>
            <person name="Repin R."/>
            <person name="Schilthuizen M."/>
            <person name="Schranz E."/>
            <person name="Heidstra R."/>
            <person name="Miyata K."/>
            <person name="Fedorova E."/>
            <person name="Kohlen W."/>
            <person name="Bisseling T."/>
            <person name="Smit S."/>
            <person name="Geurts R."/>
        </authorList>
    </citation>
    <scope>NUCLEOTIDE SEQUENCE [LARGE SCALE GENOMIC DNA]</scope>
    <source>
        <strain evidence="3">cv. WU1-14</strain>
    </source>
</reference>
<sequence>MQKKDQNSTASENDRRRALKARRRRCLIAVGAAIIVLIMVLFVVILVLALTVFKPKEPKTELVSAAVNGVSPRLTFPVIRIELNVTLDLKILVRNRNYASFRHGDGKSVLLYREHQVGEADFFPGNIPARGSATLPCRLTIEVDELGSDLGGLISDVLAGELAMETRTRIPGRVTFLGFIKKHVVAVSVCQFTVGLTDFKVRSQVCKSKTEK</sequence>
<dbReference type="OrthoDB" id="1910624at2759"/>
<dbReference type="AlphaFoldDB" id="A0A2P5BG38"/>
<keyword evidence="1" id="KW-0472">Membrane</keyword>
<keyword evidence="1" id="KW-0812">Transmembrane</keyword>
<dbReference type="EMBL" id="JXTB01000289">
    <property type="protein sequence ID" value="PON47748.1"/>
    <property type="molecule type" value="Genomic_DNA"/>
</dbReference>